<dbReference type="PANTHER" id="PTHR46601:SF1">
    <property type="entry name" value="ADF-H DOMAIN-CONTAINING PROTEIN"/>
    <property type="match status" value="1"/>
</dbReference>
<evidence type="ECO:0000313" key="2">
    <source>
        <dbReference type="Proteomes" id="UP001153620"/>
    </source>
</evidence>
<accession>A0A9N9WZY3</accession>
<dbReference type="EMBL" id="OU895880">
    <property type="protein sequence ID" value="CAG9810451.1"/>
    <property type="molecule type" value="Genomic_DNA"/>
</dbReference>
<protein>
    <submittedName>
        <fullName evidence="1">Uncharacterized protein</fullName>
    </submittedName>
</protein>
<dbReference type="Proteomes" id="UP001153620">
    <property type="component" value="Chromosome 4"/>
</dbReference>
<dbReference type="AlphaFoldDB" id="A0A9N9WZY3"/>
<reference evidence="1" key="1">
    <citation type="submission" date="2022-01" db="EMBL/GenBank/DDBJ databases">
        <authorList>
            <person name="King R."/>
        </authorList>
    </citation>
    <scope>NUCLEOTIDE SEQUENCE</scope>
</reference>
<proteinExistence type="predicted"/>
<evidence type="ECO:0000313" key="1">
    <source>
        <dbReference type="EMBL" id="CAG9810451.1"/>
    </source>
</evidence>
<dbReference type="OrthoDB" id="6375801at2759"/>
<keyword evidence="2" id="KW-1185">Reference proteome</keyword>
<dbReference type="PANTHER" id="PTHR46601">
    <property type="entry name" value="ULP_PROTEASE DOMAIN-CONTAINING PROTEIN"/>
    <property type="match status" value="1"/>
</dbReference>
<sequence length="459" mass="53452">MSDKVKIYRETLKLPENAENRKNYLKNQRNYNKKYIMKQKSDPEKAKSFKSKRNEQLRRCRIRKKQEKQKREVDGGFISKVAKSRALTKAEMALPKSLDKKMIILKELNARYIGEPIPETKTQHNRLGTKETEVLAINFLSSDIVSRQLPGIKDYIIVKTAGSKTKIQKRIMTMPLKEAYDEFKKEYTSQKMSFSKFARMRPDHVVLFSQSKQISCLCIYCTNLDFIVISLLPFFTCPVSLKELMCKISCHVENFDCASGLCTECLNVSSVVMDLLKPNILDHLVNYQQWETVDKVVQKVTHALIINDLILLLEEKMQKFKMHYFLVKIQLALFRDLKQNLDNNSACLIVDYAENYNCRSQDEISSAYFGRRQISLFTSVVYVGNEDPISIVIANDCISHNKEQVWFYIKFIVDFIQSLFDDIRTVNVFSDGACSQFKNRFNISNIMFAKEDFNVVDMK</sequence>
<organism evidence="1 2">
    <name type="scientific">Chironomus riparius</name>
    <dbReference type="NCBI Taxonomy" id="315576"/>
    <lineage>
        <taxon>Eukaryota</taxon>
        <taxon>Metazoa</taxon>
        <taxon>Ecdysozoa</taxon>
        <taxon>Arthropoda</taxon>
        <taxon>Hexapoda</taxon>
        <taxon>Insecta</taxon>
        <taxon>Pterygota</taxon>
        <taxon>Neoptera</taxon>
        <taxon>Endopterygota</taxon>
        <taxon>Diptera</taxon>
        <taxon>Nematocera</taxon>
        <taxon>Chironomoidea</taxon>
        <taxon>Chironomidae</taxon>
        <taxon>Chironominae</taxon>
        <taxon>Chironomus</taxon>
    </lineage>
</organism>
<name>A0A9N9WZY3_9DIPT</name>
<reference evidence="1" key="2">
    <citation type="submission" date="2022-10" db="EMBL/GenBank/DDBJ databases">
        <authorList>
            <consortium name="ENA_rothamsted_submissions"/>
            <consortium name="culmorum"/>
            <person name="King R."/>
        </authorList>
    </citation>
    <scope>NUCLEOTIDE SEQUENCE</scope>
</reference>
<gene>
    <name evidence="1" type="ORF">CHIRRI_LOCUS13264</name>
</gene>